<reference evidence="1" key="1">
    <citation type="journal article" date="2013" name="Int. J. Syst. Evol. Microbiol.">
        <title>Polycladomyces abyssicola gen. nov., sp. nov., a thermophilic filamentous bacterium isolated from hemipelagic sediment.</title>
        <authorList>
            <person name="Tsubouchi T."/>
            <person name="Shimane Y."/>
            <person name="Mori K."/>
            <person name="Usui K."/>
            <person name="Hiraki T."/>
            <person name="Tame A."/>
            <person name="Uematsu K."/>
            <person name="Maruyama T."/>
            <person name="Hatada Y."/>
        </authorList>
    </citation>
    <scope>NUCLEOTIDE SEQUENCE</scope>
    <source>
        <strain evidence="1">JIR-001</strain>
    </source>
</reference>
<accession>A0A8D5UC03</accession>
<dbReference type="KEGG" id="pabs:JIR001_04640"/>
<sequence length="76" mass="9110">MNLETPCQENLVHLINEIKSHLKLVNTALIDPQEFHLDDYEEILALYHMIRRKNDRLTMMEIEGVLEELGRLRRPR</sequence>
<reference evidence="1" key="2">
    <citation type="journal article" date="2021" name="Microbiol. Resour. Announc.">
        <title>Complete Genome Sequence of Polycladomyces abyssicola JIR-001T, Isolated from Hemipelagic Sediment in Deep Seawater.</title>
        <authorList>
            <person name="Tsubouchi T."/>
            <person name="Kaneko Y."/>
        </authorList>
    </citation>
    <scope>NUCLEOTIDE SEQUENCE</scope>
    <source>
        <strain evidence="1">JIR-001</strain>
    </source>
</reference>
<dbReference type="Proteomes" id="UP000677436">
    <property type="component" value="Chromosome"/>
</dbReference>
<dbReference type="RefSeq" id="WP_246512169.1">
    <property type="nucleotide sequence ID" value="NZ_AP024601.1"/>
</dbReference>
<organism evidence="1 2">
    <name type="scientific">Polycladomyces abyssicola</name>
    <dbReference type="NCBI Taxonomy" id="1125966"/>
    <lineage>
        <taxon>Bacteria</taxon>
        <taxon>Bacillati</taxon>
        <taxon>Bacillota</taxon>
        <taxon>Bacilli</taxon>
        <taxon>Bacillales</taxon>
        <taxon>Thermoactinomycetaceae</taxon>
        <taxon>Polycladomyces</taxon>
    </lineage>
</organism>
<name>A0A8D5UC03_9BACL</name>
<keyword evidence="2" id="KW-1185">Reference proteome</keyword>
<dbReference type="InterPro" id="IPR009507">
    <property type="entry name" value="UPF0435"/>
</dbReference>
<gene>
    <name evidence="1" type="ORF">JIR001_04640</name>
</gene>
<evidence type="ECO:0000313" key="2">
    <source>
        <dbReference type="Proteomes" id="UP000677436"/>
    </source>
</evidence>
<dbReference type="Pfam" id="PF06569">
    <property type="entry name" value="DUF1128"/>
    <property type="match status" value="1"/>
</dbReference>
<dbReference type="EMBL" id="AP024601">
    <property type="protein sequence ID" value="BCU80681.1"/>
    <property type="molecule type" value="Genomic_DNA"/>
</dbReference>
<evidence type="ECO:0000313" key="1">
    <source>
        <dbReference type="EMBL" id="BCU80681.1"/>
    </source>
</evidence>
<proteinExistence type="predicted"/>
<dbReference type="AlphaFoldDB" id="A0A8D5UC03"/>
<protein>
    <submittedName>
        <fullName evidence="1">UPF0435 protein</fullName>
    </submittedName>
</protein>